<dbReference type="Pfam" id="PF21838">
    <property type="entry name" value="DUF6897"/>
    <property type="match status" value="1"/>
</dbReference>
<reference evidence="1 2" key="1">
    <citation type="submission" date="2014-07" db="EMBL/GenBank/DDBJ databases">
        <title>Methanogenic archaea and the global carbon cycle.</title>
        <authorList>
            <person name="Henriksen J.R."/>
            <person name="Luke J."/>
            <person name="Reinhart S."/>
            <person name="Benedict M.N."/>
            <person name="Youngblut N.D."/>
            <person name="Metcalf M.E."/>
            <person name="Whitaker R.J."/>
            <person name="Metcalf W.W."/>
        </authorList>
    </citation>
    <scope>NUCLEOTIDE SEQUENCE [LARGE SCALE GENOMIC DNA]</scope>
    <source>
        <strain evidence="1 2">227</strain>
    </source>
</reference>
<dbReference type="EMBL" id="CP009530">
    <property type="protein sequence ID" value="AKB56936.1"/>
    <property type="molecule type" value="Genomic_DNA"/>
</dbReference>
<dbReference type="InterPro" id="IPR054192">
    <property type="entry name" value="DUF6897"/>
</dbReference>
<dbReference type="NCBIfam" id="NF041655">
    <property type="entry name" value="MM0924_fam"/>
    <property type="match status" value="1"/>
</dbReference>
<organism evidence="1 2">
    <name type="scientific">Methanosarcina barkeri 227</name>
    <dbReference type="NCBI Taxonomy" id="1434106"/>
    <lineage>
        <taxon>Archaea</taxon>
        <taxon>Methanobacteriati</taxon>
        <taxon>Methanobacteriota</taxon>
        <taxon>Stenosarchaea group</taxon>
        <taxon>Methanomicrobia</taxon>
        <taxon>Methanosarcinales</taxon>
        <taxon>Methanosarcinaceae</taxon>
        <taxon>Methanosarcina</taxon>
    </lineage>
</organism>
<dbReference type="KEGG" id="mbar:MSBR2_0420"/>
<name>A0A0E3LPQ6_METBA</name>
<accession>A0A0E3LPQ6</accession>
<protein>
    <submittedName>
        <fullName evidence="1">Uncharacterized protein</fullName>
    </submittedName>
</protein>
<dbReference type="Proteomes" id="UP000033079">
    <property type="component" value="Chromosome"/>
</dbReference>
<dbReference type="InterPro" id="IPR048163">
    <property type="entry name" value="MM0924_fam"/>
</dbReference>
<sequence length="83" mass="9095">MEEKNMYQCFITGHYLNKAVDVYCGGTDVFTGTIEACVDNVLTLNNKGKYTHVAVDKIVALWPIGDGESITASSVSAHHHVHE</sequence>
<gene>
    <name evidence="1" type="ORF">MSBR2_0420</name>
</gene>
<dbReference type="AlphaFoldDB" id="A0A0E3LPQ6"/>
<proteinExistence type="predicted"/>
<dbReference type="PATRIC" id="fig|1434106.5.peg.506"/>
<dbReference type="HOGENOM" id="CLU_200157_0_0_2"/>
<evidence type="ECO:0000313" key="2">
    <source>
        <dbReference type="Proteomes" id="UP000033079"/>
    </source>
</evidence>
<evidence type="ECO:0000313" key="1">
    <source>
        <dbReference type="EMBL" id="AKB56936.1"/>
    </source>
</evidence>